<dbReference type="InterPro" id="IPR024705">
    <property type="entry name" value="Ssp411"/>
</dbReference>
<organism evidence="2 3">
    <name type="scientific">Leptospira wolffii</name>
    <dbReference type="NCBI Taxonomy" id="409998"/>
    <lineage>
        <taxon>Bacteria</taxon>
        <taxon>Pseudomonadati</taxon>
        <taxon>Spirochaetota</taxon>
        <taxon>Spirochaetia</taxon>
        <taxon>Leptospirales</taxon>
        <taxon>Leptospiraceae</taxon>
        <taxon>Leptospira</taxon>
    </lineage>
</organism>
<dbReference type="PANTHER" id="PTHR42899">
    <property type="entry name" value="SPERMATOGENESIS-ASSOCIATED PROTEIN 20"/>
    <property type="match status" value="1"/>
</dbReference>
<dbReference type="PIRSF" id="PIRSF006402">
    <property type="entry name" value="UCP006402_thioredoxin"/>
    <property type="match status" value="1"/>
</dbReference>
<dbReference type="EMBL" id="NPDT01000005">
    <property type="protein sequence ID" value="PJZ65324.1"/>
    <property type="molecule type" value="Genomic_DNA"/>
</dbReference>
<evidence type="ECO:0000259" key="1">
    <source>
        <dbReference type="Pfam" id="PF03190"/>
    </source>
</evidence>
<name>A0A2M9ZAA9_9LEPT</name>
<gene>
    <name evidence="2" type="ORF">CH371_13070</name>
</gene>
<dbReference type="InterPro" id="IPR012341">
    <property type="entry name" value="6hp_glycosidase-like_sf"/>
</dbReference>
<evidence type="ECO:0000313" key="2">
    <source>
        <dbReference type="EMBL" id="PJZ65324.1"/>
    </source>
</evidence>
<dbReference type="InterPro" id="IPR004879">
    <property type="entry name" value="Ssp411-like_TRX"/>
</dbReference>
<dbReference type="Pfam" id="PF03190">
    <property type="entry name" value="Thioredox_DsbH"/>
    <property type="match status" value="1"/>
</dbReference>
<dbReference type="RefSeq" id="WP_100759289.1">
    <property type="nucleotide sequence ID" value="NZ_NPDT01000005.1"/>
</dbReference>
<dbReference type="Gene3D" id="3.40.30.10">
    <property type="entry name" value="Glutaredoxin"/>
    <property type="match status" value="1"/>
</dbReference>
<dbReference type="InterPro" id="IPR036249">
    <property type="entry name" value="Thioredoxin-like_sf"/>
</dbReference>
<dbReference type="SUPFAM" id="SSF52833">
    <property type="entry name" value="Thioredoxin-like"/>
    <property type="match status" value="1"/>
</dbReference>
<sequence>METSGNKPNRLASEKSPYLLQHSLNPVDWFPWSEEAFSKAKSENKMIFLSIGYATCHWCHVMERESFEDVATAKVLNRDFVSIKVDREERPDVDRIYMDALHAMGQQGGWPLNMFLTPEGKPITGGTYFPPVPKYGRKSFTEVLDILSKLWKEKKGELLEASEELAKHLKESEESKASRASDSTNLPSVAVFENGYHLYDRYYDPDSAGFKSNSVNKFPPSMGLSFLLRYYKSTGESKALEMVEETLLAMKKGGIYDQIGGGLCRYSTDHKWLVPHFEKMLYDNSLFLEALVECYQAVGEPKYKEAAYDVIRYLHRDMRLPGGGIASAEDADSEGEEGLFYLWTKEEFHSVCGADSTLMEEFWNVSEEGNFEEKNILHESFRMNFARLHGLEEDELGEIVSKNKRKLLEKRSERIRPLRDDKVLLSWNCLYVKALSKAAMAFGDGDLLKYAEETYKFLESNLIREDGRLLRRYREGEARFLGYSADYAEFVLASLSLFQAGKGFRYLENAIRFSEEAIRLFQSKSGVFFDSGSDSEELLRRTVDGYDGVEPSANSSLALAFVILAKLGIDSDKYFASADRIFSYFKEELETYPMNYPYMLSAYWLRKSPGQELAIVYSTQEDLVPIWKGVGSHFLPDTVFAWATDKEASEKGDRLLLLKNRTSGGGVKAYLCRDFVCDLPVGDWESLKEKLI</sequence>
<evidence type="ECO:0000313" key="3">
    <source>
        <dbReference type="Proteomes" id="UP000231912"/>
    </source>
</evidence>
<protein>
    <recommendedName>
        <fullName evidence="1">Spermatogenesis-associated protein 20-like TRX domain-containing protein</fullName>
    </recommendedName>
</protein>
<feature type="domain" description="Spermatogenesis-associated protein 20-like TRX" evidence="1">
    <location>
        <begin position="8"/>
        <end position="169"/>
    </location>
</feature>
<reference evidence="2 3" key="1">
    <citation type="submission" date="2017-07" db="EMBL/GenBank/DDBJ databases">
        <title>Leptospira spp. isolated from tropical soils.</title>
        <authorList>
            <person name="Thibeaux R."/>
            <person name="Iraola G."/>
            <person name="Ferres I."/>
            <person name="Bierque E."/>
            <person name="Girault D."/>
            <person name="Soupe-Gilbert M.-E."/>
            <person name="Picardeau M."/>
            <person name="Goarant C."/>
        </authorList>
    </citation>
    <scope>NUCLEOTIDE SEQUENCE [LARGE SCALE GENOMIC DNA]</scope>
    <source>
        <strain evidence="2 3">FH2-C-A2</strain>
    </source>
</reference>
<dbReference type="PANTHER" id="PTHR42899:SF1">
    <property type="entry name" value="SPERMATOGENESIS-ASSOCIATED PROTEIN 20"/>
    <property type="match status" value="1"/>
</dbReference>
<accession>A0A2M9ZAA9</accession>
<dbReference type="CDD" id="cd02955">
    <property type="entry name" value="SSP411"/>
    <property type="match status" value="1"/>
</dbReference>
<dbReference type="SUPFAM" id="SSF48208">
    <property type="entry name" value="Six-hairpin glycosidases"/>
    <property type="match status" value="1"/>
</dbReference>
<dbReference type="InterPro" id="IPR008928">
    <property type="entry name" value="6-hairpin_glycosidase_sf"/>
</dbReference>
<dbReference type="AlphaFoldDB" id="A0A2M9ZAA9"/>
<dbReference type="Gene3D" id="1.50.10.20">
    <property type="match status" value="1"/>
</dbReference>
<dbReference type="GO" id="GO:0005975">
    <property type="term" value="P:carbohydrate metabolic process"/>
    <property type="evidence" value="ECO:0007669"/>
    <property type="project" value="InterPro"/>
</dbReference>
<dbReference type="Gene3D" id="1.50.10.10">
    <property type="match status" value="1"/>
</dbReference>
<comment type="caution">
    <text evidence="2">The sequence shown here is derived from an EMBL/GenBank/DDBJ whole genome shotgun (WGS) entry which is preliminary data.</text>
</comment>
<proteinExistence type="predicted"/>
<dbReference type="Proteomes" id="UP000231912">
    <property type="component" value="Unassembled WGS sequence"/>
</dbReference>